<evidence type="ECO:0008006" key="4">
    <source>
        <dbReference type="Google" id="ProtNLM"/>
    </source>
</evidence>
<name>A0AAD5MQV0_PARTN</name>
<dbReference type="Proteomes" id="UP001196413">
    <property type="component" value="Unassembled WGS sequence"/>
</dbReference>
<proteinExistence type="predicted"/>
<evidence type="ECO:0000313" key="3">
    <source>
        <dbReference type="Proteomes" id="UP001196413"/>
    </source>
</evidence>
<sequence>MTNAGAGHLIRSSSKALLLWLYYAVLITSSDSSLFQQHPLQHKIFLINTRLLRLFSDLYLYDNTVVCYDKVQTD</sequence>
<accession>A0AAD5MQV0</accession>
<organism evidence="2 3">
    <name type="scientific">Parelaphostrongylus tenuis</name>
    <name type="common">Meningeal worm</name>
    <dbReference type="NCBI Taxonomy" id="148309"/>
    <lineage>
        <taxon>Eukaryota</taxon>
        <taxon>Metazoa</taxon>
        <taxon>Ecdysozoa</taxon>
        <taxon>Nematoda</taxon>
        <taxon>Chromadorea</taxon>
        <taxon>Rhabditida</taxon>
        <taxon>Rhabditina</taxon>
        <taxon>Rhabditomorpha</taxon>
        <taxon>Strongyloidea</taxon>
        <taxon>Metastrongylidae</taxon>
        <taxon>Parelaphostrongylus</taxon>
    </lineage>
</organism>
<feature type="signal peptide" evidence="1">
    <location>
        <begin position="1"/>
        <end position="32"/>
    </location>
</feature>
<keyword evidence="3" id="KW-1185">Reference proteome</keyword>
<feature type="chain" id="PRO_5042070339" description="Secreted protein" evidence="1">
    <location>
        <begin position="33"/>
        <end position="74"/>
    </location>
</feature>
<dbReference type="AlphaFoldDB" id="A0AAD5MQV0"/>
<keyword evidence="1" id="KW-0732">Signal</keyword>
<comment type="caution">
    <text evidence="2">The sequence shown here is derived from an EMBL/GenBank/DDBJ whole genome shotgun (WGS) entry which is preliminary data.</text>
</comment>
<evidence type="ECO:0000256" key="1">
    <source>
        <dbReference type="SAM" id="SignalP"/>
    </source>
</evidence>
<dbReference type="EMBL" id="JAHQIW010004567">
    <property type="protein sequence ID" value="KAJ1362927.1"/>
    <property type="molecule type" value="Genomic_DNA"/>
</dbReference>
<gene>
    <name evidence="2" type="ORF">KIN20_022652</name>
</gene>
<evidence type="ECO:0000313" key="2">
    <source>
        <dbReference type="EMBL" id="KAJ1362927.1"/>
    </source>
</evidence>
<reference evidence="2" key="1">
    <citation type="submission" date="2021-06" db="EMBL/GenBank/DDBJ databases">
        <title>Parelaphostrongylus tenuis whole genome reference sequence.</title>
        <authorList>
            <person name="Garwood T.J."/>
            <person name="Larsen P.A."/>
            <person name="Fountain-Jones N.M."/>
            <person name="Garbe J.R."/>
            <person name="Macchietto M.G."/>
            <person name="Kania S.A."/>
            <person name="Gerhold R.W."/>
            <person name="Richards J.E."/>
            <person name="Wolf T.M."/>
        </authorList>
    </citation>
    <scope>NUCLEOTIDE SEQUENCE</scope>
    <source>
        <strain evidence="2">MNPRO001-30</strain>
        <tissue evidence="2">Meninges</tissue>
    </source>
</reference>
<protein>
    <recommendedName>
        <fullName evidence="4">Secreted protein</fullName>
    </recommendedName>
</protein>